<comment type="similarity">
    <text evidence="2 6">Belongs to the multi antimicrobial extrusion (MATE) (TC 2.A.66.1) family.</text>
</comment>
<keyword evidence="4 6" id="KW-1133">Transmembrane helix</keyword>
<feature type="transmembrane region" description="Helical" evidence="6">
    <location>
        <begin position="440"/>
        <end position="463"/>
    </location>
</feature>
<feature type="transmembrane region" description="Helical" evidence="6">
    <location>
        <begin position="39"/>
        <end position="64"/>
    </location>
</feature>
<evidence type="ECO:0000313" key="8">
    <source>
        <dbReference type="Proteomes" id="UP000091857"/>
    </source>
</evidence>
<dbReference type="GO" id="GO:0015297">
    <property type="term" value="F:antiporter activity"/>
    <property type="evidence" value="ECO:0007669"/>
    <property type="project" value="InterPro"/>
</dbReference>
<dbReference type="AlphaFoldDB" id="A0A2C9UKB2"/>
<feature type="transmembrane region" description="Helical" evidence="6">
    <location>
        <begin position="76"/>
        <end position="97"/>
    </location>
</feature>
<evidence type="ECO:0000313" key="7">
    <source>
        <dbReference type="EMBL" id="OAY31406.1"/>
    </source>
</evidence>
<proteinExistence type="inferred from homology"/>
<feature type="transmembrane region" description="Helical" evidence="6">
    <location>
        <begin position="339"/>
        <end position="360"/>
    </location>
</feature>
<name>A0A2C9UKB2_MANES</name>
<feature type="transmembrane region" description="Helical" evidence="6">
    <location>
        <begin position="413"/>
        <end position="434"/>
    </location>
</feature>
<dbReference type="GO" id="GO:0022857">
    <property type="term" value="F:transmembrane transporter activity"/>
    <property type="evidence" value="ECO:0000318"/>
    <property type="project" value="GO_Central"/>
</dbReference>
<comment type="caution">
    <text evidence="7">The sequence shown here is derived from an EMBL/GenBank/DDBJ whole genome shotgun (WGS) entry which is preliminary data.</text>
</comment>
<reference evidence="8" key="1">
    <citation type="journal article" date="2016" name="Nat. Biotechnol.">
        <title>Sequencing wild and cultivated cassava and related species reveals extensive interspecific hybridization and genetic diversity.</title>
        <authorList>
            <person name="Bredeson J.V."/>
            <person name="Lyons J.B."/>
            <person name="Prochnik S.E."/>
            <person name="Wu G.A."/>
            <person name="Ha C.M."/>
            <person name="Edsinger-Gonzales E."/>
            <person name="Grimwood J."/>
            <person name="Schmutz J."/>
            <person name="Rabbi I.Y."/>
            <person name="Egesi C."/>
            <person name="Nauluvula P."/>
            <person name="Lebot V."/>
            <person name="Ndunguru J."/>
            <person name="Mkamilo G."/>
            <person name="Bart R.S."/>
            <person name="Setter T.L."/>
            <person name="Gleadow R.M."/>
            <person name="Kulakow P."/>
            <person name="Ferguson M.E."/>
            <person name="Rounsley S."/>
            <person name="Rokhsar D.S."/>
        </authorList>
    </citation>
    <scope>NUCLEOTIDE SEQUENCE [LARGE SCALE GENOMIC DNA]</scope>
    <source>
        <strain evidence="8">cv. AM560-2</strain>
    </source>
</reference>
<dbReference type="GO" id="GO:1990961">
    <property type="term" value="P:xenobiotic detoxification by transmembrane export across the plasma membrane"/>
    <property type="evidence" value="ECO:0007669"/>
    <property type="project" value="InterPro"/>
</dbReference>
<gene>
    <name evidence="7" type="ORF">MANES_14G109700v8</name>
</gene>
<feature type="transmembrane region" description="Helical" evidence="6">
    <location>
        <begin position="184"/>
        <end position="207"/>
    </location>
</feature>
<feature type="transmembrane region" description="Helical" evidence="6">
    <location>
        <begin position="219"/>
        <end position="238"/>
    </location>
</feature>
<dbReference type="GO" id="GO:0042910">
    <property type="term" value="F:xenobiotic transmembrane transporter activity"/>
    <property type="evidence" value="ECO:0007669"/>
    <property type="project" value="InterPro"/>
</dbReference>
<evidence type="ECO:0000256" key="1">
    <source>
        <dbReference type="ARBA" id="ARBA00004141"/>
    </source>
</evidence>
<feature type="transmembrane region" description="Helical" evidence="6">
    <location>
        <begin position="259"/>
        <end position="277"/>
    </location>
</feature>
<dbReference type="PANTHER" id="PTHR11206">
    <property type="entry name" value="MULTIDRUG RESISTANCE PROTEIN"/>
    <property type="match status" value="1"/>
</dbReference>
<evidence type="ECO:0000256" key="4">
    <source>
        <dbReference type="ARBA" id="ARBA00022989"/>
    </source>
</evidence>
<evidence type="ECO:0000256" key="3">
    <source>
        <dbReference type="ARBA" id="ARBA00022692"/>
    </source>
</evidence>
<dbReference type="OrthoDB" id="2126698at2759"/>
<dbReference type="NCBIfam" id="TIGR00797">
    <property type="entry name" value="matE"/>
    <property type="match status" value="1"/>
</dbReference>
<keyword evidence="8" id="KW-1185">Reference proteome</keyword>
<keyword evidence="5 6" id="KW-0472">Membrane</keyword>
<dbReference type="CDD" id="cd13132">
    <property type="entry name" value="MATE_eukaryotic"/>
    <property type="match status" value="1"/>
</dbReference>
<feature type="transmembrane region" description="Helical" evidence="6">
    <location>
        <begin position="380"/>
        <end position="401"/>
    </location>
</feature>
<accession>A0A2C9UKB2</accession>
<dbReference type="InterPro" id="IPR002528">
    <property type="entry name" value="MATE_fam"/>
</dbReference>
<dbReference type="Pfam" id="PF01554">
    <property type="entry name" value="MatE"/>
    <property type="match status" value="2"/>
</dbReference>
<feature type="transmembrane region" description="Helical" evidence="6">
    <location>
        <begin position="118"/>
        <end position="138"/>
    </location>
</feature>
<organism evidence="7 8">
    <name type="scientific">Manihot esculenta</name>
    <name type="common">Cassava</name>
    <name type="synonym">Jatropha manihot</name>
    <dbReference type="NCBI Taxonomy" id="3983"/>
    <lineage>
        <taxon>Eukaryota</taxon>
        <taxon>Viridiplantae</taxon>
        <taxon>Streptophyta</taxon>
        <taxon>Embryophyta</taxon>
        <taxon>Tracheophyta</taxon>
        <taxon>Spermatophyta</taxon>
        <taxon>Magnoliopsida</taxon>
        <taxon>eudicotyledons</taxon>
        <taxon>Gunneridae</taxon>
        <taxon>Pentapetalae</taxon>
        <taxon>rosids</taxon>
        <taxon>fabids</taxon>
        <taxon>Malpighiales</taxon>
        <taxon>Euphorbiaceae</taxon>
        <taxon>Crotonoideae</taxon>
        <taxon>Manihoteae</taxon>
        <taxon>Manihot</taxon>
    </lineage>
</organism>
<keyword evidence="3 6" id="KW-0812">Transmembrane</keyword>
<dbReference type="Proteomes" id="UP000091857">
    <property type="component" value="Chromosome 14"/>
</dbReference>
<evidence type="ECO:0000256" key="6">
    <source>
        <dbReference type="RuleBase" id="RU004914"/>
    </source>
</evidence>
<comment type="subcellular location">
    <subcellularLocation>
        <location evidence="1">Membrane</location>
        <topology evidence="1">Multi-pass membrane protein</topology>
    </subcellularLocation>
</comment>
<sequence length="488" mass="53197">MEDSQKSLQESLLPEQIEDKAQVSAFLTWDVFTEEGKKLFYIAGPMVTVTLSLYLINVISMMMVGHLGELALSSSAIAISLSAVTGFSLMCGMASGLETLCGQAYGAEQYRKLGSQTYSAIFSLILVAFAVSIIWFNMEKLLLLLGQDPLIAHEAGKFTSMLVPALFAYAIFQPLTKYFQTQSLTIPMLISSCVTLCLHIPLCWTLVFKSGLRNLGGALAISVSHWLNVIFLASYMTFSPACSKTRVPISMELFHGIGEFFRFALPSAVMICLQWWSYELVILLSGLLPNPQLETSVLSICLTTIATLYSFPYGLSAAVSTRVSNELGAGKPRVARTAVCCLMFITAAELILVSGTLFVSRHVFGYSFSSDKEVVDAVSSMAPLVCLSVIIDGLQGVFSGVARGCGWQHIGAYVNLASLYLCGVPAAAILGFWLQLKGRGLWIGINIGALLQTLLLSLVIIYTDWEKQARKARERIFHGRSSVENLLI</sequence>
<dbReference type="GO" id="GO:0016020">
    <property type="term" value="C:membrane"/>
    <property type="evidence" value="ECO:0000318"/>
    <property type="project" value="GO_Central"/>
</dbReference>
<evidence type="ECO:0000256" key="5">
    <source>
        <dbReference type="ARBA" id="ARBA00023136"/>
    </source>
</evidence>
<dbReference type="EMBL" id="CM004400">
    <property type="protein sequence ID" value="OAY31406.1"/>
    <property type="molecule type" value="Genomic_DNA"/>
</dbReference>
<dbReference type="Gramene" id="Manes.14G109700.1.v8.1">
    <property type="protein sequence ID" value="Manes.14G109700.1.v8.1.CDS"/>
    <property type="gene ID" value="Manes.14G109700.v8.1"/>
</dbReference>
<feature type="transmembrane region" description="Helical" evidence="6">
    <location>
        <begin position="150"/>
        <end position="172"/>
    </location>
</feature>
<dbReference type="InterPro" id="IPR045069">
    <property type="entry name" value="MATE_euk"/>
</dbReference>
<evidence type="ECO:0000256" key="2">
    <source>
        <dbReference type="ARBA" id="ARBA00010199"/>
    </source>
</evidence>
<feature type="transmembrane region" description="Helical" evidence="6">
    <location>
        <begin position="297"/>
        <end position="319"/>
    </location>
</feature>
<protein>
    <recommendedName>
        <fullName evidence="6">Protein DETOXIFICATION</fullName>
    </recommendedName>
    <alternativeName>
        <fullName evidence="6">Multidrug and toxic compound extrusion protein</fullName>
    </alternativeName>
</protein>